<dbReference type="EMBL" id="AP008209">
    <property type="protein sequence ID" value="BAF11143.2"/>
    <property type="molecule type" value="Genomic_DNA"/>
</dbReference>
<accession>Q0DUE5</accession>
<sequence length="114" mass="12973">TILFQQFPTGLALLIEKKSRRIEIALYCFARAIESFFTCMTDAGLCPPILQIKRADVVVFSMATSIIMHCYAQEREVFRSKYLNVLDWVFGVPPPSDEESNKDFPSDDGTKKIC</sequence>
<organism evidence="2 3">
    <name type="scientific">Oryza sativa subsp. japonica</name>
    <name type="common">Rice</name>
    <dbReference type="NCBI Taxonomy" id="39947"/>
    <lineage>
        <taxon>Eukaryota</taxon>
        <taxon>Viridiplantae</taxon>
        <taxon>Streptophyta</taxon>
        <taxon>Embryophyta</taxon>
        <taxon>Tracheophyta</taxon>
        <taxon>Spermatophyta</taxon>
        <taxon>Magnoliopsida</taxon>
        <taxon>Liliopsida</taxon>
        <taxon>Poales</taxon>
        <taxon>Poaceae</taxon>
        <taxon>BOP clade</taxon>
        <taxon>Oryzoideae</taxon>
        <taxon>Oryzeae</taxon>
        <taxon>Oryzinae</taxon>
        <taxon>Oryza</taxon>
        <taxon>Oryza sativa</taxon>
    </lineage>
</organism>
<evidence type="ECO:0000313" key="2">
    <source>
        <dbReference type="EMBL" id="BAF11143.2"/>
    </source>
</evidence>
<reference evidence="2 3" key="1">
    <citation type="journal article" date="2005" name="Nature">
        <title>The map-based sequence of the rice genome.</title>
        <authorList>
            <consortium name="International rice genome sequencing project (IRGSP)"/>
            <person name="Matsumoto T."/>
            <person name="Wu J."/>
            <person name="Kanamori H."/>
            <person name="Katayose Y."/>
            <person name="Fujisawa M."/>
            <person name="Namiki N."/>
            <person name="Mizuno H."/>
            <person name="Yamamoto K."/>
            <person name="Antonio B.A."/>
            <person name="Baba T."/>
            <person name="Sakata K."/>
            <person name="Nagamura Y."/>
            <person name="Aoki H."/>
            <person name="Arikawa K."/>
            <person name="Arita K."/>
            <person name="Bito T."/>
            <person name="Chiden Y."/>
            <person name="Fujitsuka N."/>
            <person name="Fukunaka R."/>
            <person name="Hamada M."/>
            <person name="Harada C."/>
            <person name="Hayashi A."/>
            <person name="Hijishita S."/>
            <person name="Honda M."/>
            <person name="Hosokawa S."/>
            <person name="Ichikawa Y."/>
            <person name="Idonuma A."/>
            <person name="Iijima M."/>
            <person name="Ikeda M."/>
            <person name="Ikeno M."/>
            <person name="Ito K."/>
            <person name="Ito S."/>
            <person name="Ito T."/>
            <person name="Ito Y."/>
            <person name="Ito Y."/>
            <person name="Iwabuchi A."/>
            <person name="Kamiya K."/>
            <person name="Karasawa W."/>
            <person name="Kurita K."/>
            <person name="Katagiri S."/>
            <person name="Kikuta A."/>
            <person name="Kobayashi H."/>
            <person name="Kobayashi N."/>
            <person name="Machita K."/>
            <person name="Maehara T."/>
            <person name="Masukawa M."/>
            <person name="Mizubayashi T."/>
            <person name="Mukai Y."/>
            <person name="Nagasaki H."/>
            <person name="Nagata Y."/>
            <person name="Naito S."/>
            <person name="Nakashima M."/>
            <person name="Nakama Y."/>
            <person name="Nakamichi Y."/>
            <person name="Nakamura M."/>
            <person name="Meguro A."/>
            <person name="Negishi M."/>
            <person name="Ohta I."/>
            <person name="Ohta T."/>
            <person name="Okamoto M."/>
            <person name="Ono N."/>
            <person name="Saji S."/>
            <person name="Sakaguchi M."/>
            <person name="Sakai K."/>
            <person name="Shibata M."/>
            <person name="Shimokawa T."/>
            <person name="Song J."/>
            <person name="Takazaki Y."/>
            <person name="Terasawa K."/>
            <person name="Tsugane M."/>
            <person name="Tsuji K."/>
            <person name="Ueda S."/>
            <person name="Waki K."/>
            <person name="Yamagata H."/>
            <person name="Yamamoto M."/>
            <person name="Yamamoto S."/>
            <person name="Yamane H."/>
            <person name="Yoshiki S."/>
            <person name="Yoshihara R."/>
            <person name="Yukawa K."/>
            <person name="Zhong H."/>
            <person name="Yano M."/>
            <person name="Yuan Q."/>
            <person name="Ouyang S."/>
            <person name="Liu J."/>
            <person name="Jones K.M."/>
            <person name="Gansberger K."/>
            <person name="Moffat K."/>
            <person name="Hill J."/>
            <person name="Bera J."/>
            <person name="Fadrosh D."/>
            <person name="Jin S."/>
            <person name="Johri S."/>
            <person name="Kim M."/>
            <person name="Overton L."/>
            <person name="Reardon M."/>
            <person name="Tsitrin T."/>
            <person name="Vuong H."/>
            <person name="Weaver B."/>
            <person name="Ciecko A."/>
            <person name="Tallon L."/>
            <person name="Jackson J."/>
            <person name="Pai G."/>
            <person name="Aken S.V."/>
            <person name="Utterback T."/>
            <person name="Reidmuller S."/>
            <person name="Feldblyum T."/>
            <person name="Hsiao J."/>
            <person name="Zismann V."/>
            <person name="Iobst S."/>
            <person name="de Vazeille A.R."/>
            <person name="Buell C.R."/>
            <person name="Ying K."/>
            <person name="Li Y."/>
            <person name="Lu T."/>
            <person name="Huang Y."/>
            <person name="Zhao Q."/>
            <person name="Feng Q."/>
            <person name="Zhang L."/>
            <person name="Zhu J."/>
            <person name="Weng Q."/>
            <person name="Mu J."/>
            <person name="Lu Y."/>
            <person name="Fan D."/>
            <person name="Liu Y."/>
            <person name="Guan J."/>
            <person name="Zhang Y."/>
            <person name="Yu S."/>
            <person name="Liu X."/>
            <person name="Zhang Y."/>
            <person name="Hong G."/>
            <person name="Han B."/>
            <person name="Choisne N."/>
            <person name="Demange N."/>
            <person name="Orjeda G."/>
            <person name="Samain S."/>
            <person name="Cattolico L."/>
            <person name="Pelletier E."/>
            <person name="Couloux A."/>
            <person name="Segurens B."/>
            <person name="Wincker P."/>
            <person name="D'Hont A."/>
            <person name="Scarpelli C."/>
            <person name="Weissenbach J."/>
            <person name="Salanoubat M."/>
            <person name="Quetier F."/>
            <person name="Yu Y."/>
            <person name="Kim H.R."/>
            <person name="Rambo T."/>
            <person name="Currie J."/>
            <person name="Collura K."/>
            <person name="Luo M."/>
            <person name="Yang T."/>
            <person name="Ammiraju J.S.S."/>
            <person name="Engler F."/>
            <person name="Soderlund C."/>
            <person name="Wing R.A."/>
            <person name="Palmer L.E."/>
            <person name="de la Bastide M."/>
            <person name="Spiegel L."/>
            <person name="Nascimento L."/>
            <person name="Zutavern T."/>
            <person name="O'Shaughnessy A."/>
            <person name="Dike S."/>
            <person name="Dedhia N."/>
            <person name="Preston R."/>
            <person name="Balija V."/>
            <person name="McCombie W.R."/>
            <person name="Chow T."/>
            <person name="Chen H."/>
            <person name="Chung M."/>
            <person name="Chen C."/>
            <person name="Shaw J."/>
            <person name="Wu H."/>
            <person name="Hsiao K."/>
            <person name="Chao Y."/>
            <person name="Chu M."/>
            <person name="Cheng C."/>
            <person name="Hour A."/>
            <person name="Lee P."/>
            <person name="Lin S."/>
            <person name="Lin Y."/>
            <person name="Liou J."/>
            <person name="Liu S."/>
            <person name="Hsing Y."/>
            <person name="Raghuvanshi S."/>
            <person name="Mohanty A."/>
            <person name="Bharti A.K."/>
            <person name="Gaur A."/>
            <person name="Gupta V."/>
            <person name="Kumar D."/>
            <person name="Ravi V."/>
            <person name="Vij S."/>
            <person name="Kapur A."/>
            <person name="Khurana P."/>
            <person name="Khurana P."/>
            <person name="Khurana J.P."/>
            <person name="Tyagi A.K."/>
            <person name="Gaikwad K."/>
            <person name="Singh A."/>
            <person name="Dalal V."/>
            <person name="Srivastava S."/>
            <person name="Dixit A."/>
            <person name="Pal A.K."/>
            <person name="Ghazi I.A."/>
            <person name="Yadav M."/>
            <person name="Pandit A."/>
            <person name="Bhargava A."/>
            <person name="Sureshbabu K."/>
            <person name="Batra K."/>
            <person name="Sharma T.R."/>
            <person name="Mohapatra T."/>
            <person name="Singh N.K."/>
            <person name="Messing J."/>
            <person name="Nelson A.B."/>
            <person name="Fuks G."/>
            <person name="Kavchok S."/>
            <person name="Keizer G."/>
            <person name="Linton E."/>
            <person name="Llaca V."/>
            <person name="Song R."/>
            <person name="Tanyolac B."/>
            <person name="Young S."/>
            <person name="Ho-Il K."/>
            <person name="Hahn J.H."/>
            <person name="Sangsakoo G."/>
            <person name="Vanavichit A."/>
            <person name="de Mattos Luiz.A.T."/>
            <person name="Zimmer P.D."/>
            <person name="Malone G."/>
            <person name="Dellagostin O."/>
            <person name="de Oliveira A.C."/>
            <person name="Bevan M."/>
            <person name="Bancroft I."/>
            <person name="Minx P."/>
            <person name="Cordum H."/>
            <person name="Wilson R."/>
            <person name="Cheng Z."/>
            <person name="Jin W."/>
            <person name="Jiang J."/>
            <person name="Leong S.A."/>
            <person name="Iwama H."/>
            <person name="Gojobori T."/>
            <person name="Itoh T."/>
            <person name="Niimura Y."/>
            <person name="Fujii Y."/>
            <person name="Habara T."/>
            <person name="Sakai H."/>
            <person name="Sato Y."/>
            <person name="Wilson G."/>
            <person name="Kumar K."/>
            <person name="McCouch S."/>
            <person name="Juretic N."/>
            <person name="Hoen D."/>
            <person name="Wright S."/>
            <person name="Bruskiewich R."/>
            <person name="Bureau T."/>
            <person name="Miyao A."/>
            <person name="Hirochika H."/>
            <person name="Nishikawa T."/>
            <person name="Kadowaki K."/>
            <person name="Sugiura M."/>
            <person name="Burr B."/>
            <person name="Sasaki T."/>
        </authorList>
    </citation>
    <scope>NUCLEOTIDE SEQUENCE [LARGE SCALE GENOMIC DNA]</scope>
    <source>
        <strain evidence="3">cv. Nipponbare</strain>
    </source>
</reference>
<feature type="region of interest" description="Disordered" evidence="1">
    <location>
        <begin position="92"/>
        <end position="114"/>
    </location>
</feature>
<protein>
    <submittedName>
        <fullName evidence="2">Os03g0190900 protein</fullName>
    </submittedName>
</protein>
<name>Q0DUE5_ORYSJ</name>
<reference evidence="3" key="2">
    <citation type="journal article" date="2008" name="Nucleic Acids Res.">
        <title>The rice annotation project database (RAP-DB): 2008 update.</title>
        <authorList>
            <consortium name="The rice annotation project (RAP)"/>
        </authorList>
    </citation>
    <scope>GENOME REANNOTATION</scope>
    <source>
        <strain evidence="3">cv. Nipponbare</strain>
    </source>
</reference>
<evidence type="ECO:0000256" key="1">
    <source>
        <dbReference type="SAM" id="MobiDB-lite"/>
    </source>
</evidence>
<evidence type="ECO:0000313" key="3">
    <source>
        <dbReference type="Proteomes" id="UP000000763"/>
    </source>
</evidence>
<dbReference type="PANTHER" id="PTHR12459">
    <property type="entry name" value="TRANSMEMBRANE PROTEIN 135-RELATED"/>
    <property type="match status" value="1"/>
</dbReference>
<proteinExistence type="predicted"/>
<gene>
    <name evidence="2" type="ordered locus">Os03g0190900</name>
</gene>
<dbReference type="PANTHER" id="PTHR12459:SF15">
    <property type="entry name" value="TRANSMEMBRANE PROTEIN 135"/>
    <property type="match status" value="1"/>
</dbReference>
<dbReference type="AlphaFoldDB" id="Q0DUE5"/>
<dbReference type="KEGG" id="dosa:Os03g0190900"/>
<feature type="compositionally biased region" description="Basic and acidic residues" evidence="1">
    <location>
        <begin position="99"/>
        <end position="114"/>
    </location>
</feature>
<feature type="non-terminal residue" evidence="2">
    <location>
        <position position="1"/>
    </location>
</feature>
<dbReference type="InterPro" id="IPR026749">
    <property type="entry name" value="Tmem135"/>
</dbReference>
<dbReference type="Proteomes" id="UP000000763">
    <property type="component" value="Chromosome 3"/>
</dbReference>